<evidence type="ECO:0000313" key="1">
    <source>
        <dbReference type="EMBL" id="MBA8887670.1"/>
    </source>
</evidence>
<sequence>MKYSDGNEAKLGDYVAISGTYRGVVVACMDRDEYDEEHPREQWSYLGKGILVNTDFGGLVHYEDGSDDHFALVSRANEA</sequence>
<keyword evidence="2" id="KW-1185">Reference proteome</keyword>
<proteinExistence type="predicted"/>
<comment type="caution">
    <text evidence="1">The sequence shown here is derived from an EMBL/GenBank/DDBJ whole genome shotgun (WGS) entry which is preliminary data.</text>
</comment>
<reference evidence="1 2" key="1">
    <citation type="submission" date="2020-07" db="EMBL/GenBank/DDBJ databases">
        <title>Genomic Encyclopedia of Type Strains, Phase IV (KMG-V): Genome sequencing to study the core and pangenomes of soil and plant-associated prokaryotes.</title>
        <authorList>
            <person name="Whitman W."/>
        </authorList>
    </citation>
    <scope>NUCLEOTIDE SEQUENCE [LARGE SCALE GENOMIC DNA]</scope>
    <source>
        <strain evidence="1 2">RH2WT43</strain>
    </source>
</reference>
<name>A0A839F3P7_9GAMM</name>
<organism evidence="1 2">
    <name type="scientific">Dokdonella fugitiva</name>
    <dbReference type="NCBI Taxonomy" id="328517"/>
    <lineage>
        <taxon>Bacteria</taxon>
        <taxon>Pseudomonadati</taxon>
        <taxon>Pseudomonadota</taxon>
        <taxon>Gammaproteobacteria</taxon>
        <taxon>Lysobacterales</taxon>
        <taxon>Rhodanobacteraceae</taxon>
        <taxon>Dokdonella</taxon>
    </lineage>
</organism>
<evidence type="ECO:0000313" key="2">
    <source>
        <dbReference type="Proteomes" id="UP000550401"/>
    </source>
</evidence>
<dbReference type="Proteomes" id="UP000550401">
    <property type="component" value="Unassembled WGS sequence"/>
</dbReference>
<protein>
    <submittedName>
        <fullName evidence="1">Uncharacterized protein</fullName>
    </submittedName>
</protein>
<dbReference type="RefSeq" id="WP_182530718.1">
    <property type="nucleotide sequence ID" value="NZ_JACGXL010000002.1"/>
</dbReference>
<gene>
    <name evidence="1" type="ORF">FHW12_001884</name>
</gene>
<dbReference type="AlphaFoldDB" id="A0A839F3P7"/>
<dbReference type="EMBL" id="JACGXL010000002">
    <property type="protein sequence ID" value="MBA8887670.1"/>
    <property type="molecule type" value="Genomic_DNA"/>
</dbReference>
<accession>A0A839F3P7</accession>